<keyword evidence="2" id="KW-1185">Reference proteome</keyword>
<name>A0A7J8T6K4_GOSDV</name>
<comment type="caution">
    <text evidence="1">The sequence shown here is derived from an EMBL/GenBank/DDBJ whole genome shotgun (WGS) entry which is preliminary data.</text>
</comment>
<accession>A0A7J8T6K4</accession>
<dbReference type="Proteomes" id="UP000593561">
    <property type="component" value="Unassembled WGS sequence"/>
</dbReference>
<dbReference type="AlphaFoldDB" id="A0A7J8T6K4"/>
<dbReference type="EMBL" id="JABFAC010236591">
    <property type="protein sequence ID" value="MBA0633991.1"/>
    <property type="molecule type" value="Genomic_DNA"/>
</dbReference>
<protein>
    <submittedName>
        <fullName evidence="1">Uncharacterized protein</fullName>
    </submittedName>
</protein>
<organism evidence="1 2">
    <name type="scientific">Gossypium davidsonii</name>
    <name type="common">Davidson's cotton</name>
    <name type="synonym">Gossypium klotzschianum subsp. davidsonii</name>
    <dbReference type="NCBI Taxonomy" id="34287"/>
    <lineage>
        <taxon>Eukaryota</taxon>
        <taxon>Viridiplantae</taxon>
        <taxon>Streptophyta</taxon>
        <taxon>Embryophyta</taxon>
        <taxon>Tracheophyta</taxon>
        <taxon>Spermatophyta</taxon>
        <taxon>Magnoliopsida</taxon>
        <taxon>eudicotyledons</taxon>
        <taxon>Gunneridae</taxon>
        <taxon>Pentapetalae</taxon>
        <taxon>rosids</taxon>
        <taxon>malvids</taxon>
        <taxon>Malvales</taxon>
        <taxon>Malvaceae</taxon>
        <taxon>Malvoideae</taxon>
        <taxon>Gossypium</taxon>
    </lineage>
</organism>
<proteinExistence type="predicted"/>
<reference evidence="1 2" key="1">
    <citation type="journal article" date="2019" name="Genome Biol. Evol.">
        <title>Insights into the evolution of the New World diploid cottons (Gossypium, subgenus Houzingenia) based on genome sequencing.</title>
        <authorList>
            <person name="Grover C.E."/>
            <person name="Arick M.A. 2nd"/>
            <person name="Thrash A."/>
            <person name="Conover J.L."/>
            <person name="Sanders W.S."/>
            <person name="Peterson D.G."/>
            <person name="Frelichowski J.E."/>
            <person name="Scheffler J.A."/>
            <person name="Scheffler B.E."/>
            <person name="Wendel J.F."/>
        </authorList>
    </citation>
    <scope>NUCLEOTIDE SEQUENCE [LARGE SCALE GENOMIC DNA]</scope>
    <source>
        <strain evidence="1">27</strain>
        <tissue evidence="1">Leaf</tissue>
    </source>
</reference>
<gene>
    <name evidence="1" type="ORF">Godav_025452</name>
</gene>
<evidence type="ECO:0000313" key="2">
    <source>
        <dbReference type="Proteomes" id="UP000593561"/>
    </source>
</evidence>
<sequence length="159" mass="17927">MDRQVALDVRKAIGGVVAIDWRYRVGCWVEYIRVRVKIDISKSLRVVYLVGVDGEETFCAVKCECLPTAQIRQPNVGIGMWRNGIETIMVGGAHEGEGERGTQNKRKKSKIGNGDAIDESLAYWAKEIEAKDLIKRVWDQSNGDVLTGFDHIRLHLGKW</sequence>
<evidence type="ECO:0000313" key="1">
    <source>
        <dbReference type="EMBL" id="MBA0633991.1"/>
    </source>
</evidence>